<dbReference type="Gene3D" id="1.10.12.10">
    <property type="entry name" value="Lyase 2-enoyl-coa Hydratase, Chain A, domain 2"/>
    <property type="match status" value="1"/>
</dbReference>
<dbReference type="SUPFAM" id="SSF52096">
    <property type="entry name" value="ClpP/crotonase"/>
    <property type="match status" value="1"/>
</dbReference>
<keyword evidence="4" id="KW-1185">Reference proteome</keyword>
<evidence type="ECO:0000256" key="2">
    <source>
        <dbReference type="RuleBase" id="RU003707"/>
    </source>
</evidence>
<protein>
    <submittedName>
        <fullName evidence="3">Enoyl-CoA hydratase/isomerase family protein</fullName>
    </submittedName>
</protein>
<keyword evidence="3" id="KW-0413">Isomerase</keyword>
<dbReference type="Proteomes" id="UP000570166">
    <property type="component" value="Unassembled WGS sequence"/>
</dbReference>
<evidence type="ECO:0000313" key="3">
    <source>
        <dbReference type="EMBL" id="MBA2933852.1"/>
    </source>
</evidence>
<sequence length="260" mass="28011">MDFDSFERILVDRRDDGIALFTLNRPKRMNVTDARMHAELAVLFRLIDEDETIRVAVITGAGKAFSAGGDLAEIDTDGSDYAGTIRMMRETIQILTGMVECRKPIVSAINGAAAGAGLAVGLLADISVIAEDAVIADGHTRIGLAAGDHAALLWPLLTSMAKAKLYLLTCRKLDGREAERIGLVSLAVPRERVLEEALAVAAELARRSPLALELTKRSLNHWIRDGMAAFEASLAYEVVTTFGPEAREALGAILAAMKQR</sequence>
<dbReference type="GO" id="GO:0016853">
    <property type="term" value="F:isomerase activity"/>
    <property type="evidence" value="ECO:0007669"/>
    <property type="project" value="UniProtKB-KW"/>
</dbReference>
<dbReference type="Gene3D" id="3.90.226.10">
    <property type="entry name" value="2-enoyl-CoA Hydratase, Chain A, domain 1"/>
    <property type="match status" value="1"/>
</dbReference>
<dbReference type="InterPro" id="IPR029045">
    <property type="entry name" value="ClpP/crotonase-like_dom_sf"/>
</dbReference>
<dbReference type="InterPro" id="IPR001753">
    <property type="entry name" value="Enoyl-CoA_hydra/iso"/>
</dbReference>
<dbReference type="AlphaFoldDB" id="A0A838L5G1"/>
<dbReference type="CDD" id="cd06558">
    <property type="entry name" value="crotonase-like"/>
    <property type="match status" value="1"/>
</dbReference>
<reference evidence="3 4" key="1">
    <citation type="submission" date="2020-07" db="EMBL/GenBank/DDBJ databases">
        <authorList>
            <person name="Sun Q."/>
        </authorList>
    </citation>
    <scope>NUCLEOTIDE SEQUENCE [LARGE SCALE GENOMIC DNA]</scope>
    <source>
        <strain evidence="3 4">CGMCC 1.13654</strain>
    </source>
</reference>
<dbReference type="Pfam" id="PF00378">
    <property type="entry name" value="ECH_1"/>
    <property type="match status" value="1"/>
</dbReference>
<proteinExistence type="inferred from homology"/>
<dbReference type="PANTHER" id="PTHR43802:SF1">
    <property type="entry name" value="IP11341P-RELATED"/>
    <property type="match status" value="1"/>
</dbReference>
<dbReference type="PROSITE" id="PS00166">
    <property type="entry name" value="ENOYL_COA_HYDRATASE"/>
    <property type="match status" value="1"/>
</dbReference>
<name>A0A838L5G1_9SPHN</name>
<comment type="caution">
    <text evidence="3">The sequence shown here is derived from an EMBL/GenBank/DDBJ whole genome shotgun (WGS) entry which is preliminary data.</text>
</comment>
<evidence type="ECO:0000256" key="1">
    <source>
        <dbReference type="ARBA" id="ARBA00005254"/>
    </source>
</evidence>
<dbReference type="InterPro" id="IPR018376">
    <property type="entry name" value="Enoyl-CoA_hyd/isom_CS"/>
</dbReference>
<dbReference type="InterPro" id="IPR014748">
    <property type="entry name" value="Enoyl-CoA_hydra_C"/>
</dbReference>
<dbReference type="EMBL" id="JACEIB010000003">
    <property type="protein sequence ID" value="MBA2933852.1"/>
    <property type="molecule type" value="Genomic_DNA"/>
</dbReference>
<evidence type="ECO:0000313" key="4">
    <source>
        <dbReference type="Proteomes" id="UP000570166"/>
    </source>
</evidence>
<gene>
    <name evidence="3" type="ORF">HZF05_07025</name>
</gene>
<accession>A0A838L5G1</accession>
<comment type="similarity">
    <text evidence="1 2">Belongs to the enoyl-CoA hydratase/isomerase family.</text>
</comment>
<organism evidence="3 4">
    <name type="scientific">Sphingomonas chungangi</name>
    <dbReference type="NCBI Taxonomy" id="2683589"/>
    <lineage>
        <taxon>Bacteria</taxon>
        <taxon>Pseudomonadati</taxon>
        <taxon>Pseudomonadota</taxon>
        <taxon>Alphaproteobacteria</taxon>
        <taxon>Sphingomonadales</taxon>
        <taxon>Sphingomonadaceae</taxon>
        <taxon>Sphingomonas</taxon>
    </lineage>
</organism>
<dbReference type="NCBIfam" id="NF005595">
    <property type="entry name" value="PRK07327.1"/>
    <property type="match status" value="1"/>
</dbReference>
<dbReference type="PANTHER" id="PTHR43802">
    <property type="entry name" value="ENOYL-COA HYDRATASE"/>
    <property type="match status" value="1"/>
</dbReference>